<proteinExistence type="predicted"/>
<dbReference type="InterPro" id="IPR017939">
    <property type="entry name" value="G-Glutamylcylcotransferase"/>
</dbReference>
<evidence type="ECO:0000256" key="1">
    <source>
        <dbReference type="ARBA" id="ARBA00023239"/>
    </source>
</evidence>
<dbReference type="InterPro" id="IPR036568">
    <property type="entry name" value="GGCT-like_sf"/>
</dbReference>
<dbReference type="GO" id="GO:0016740">
    <property type="term" value="F:transferase activity"/>
    <property type="evidence" value="ECO:0007669"/>
    <property type="project" value="UniProtKB-KW"/>
</dbReference>
<dbReference type="OrthoDB" id="5401862at2"/>
<name>A0A5C1A0G2_9GAMM</name>
<dbReference type="SUPFAM" id="SSF110857">
    <property type="entry name" value="Gamma-glutamyl cyclotransferase-like"/>
    <property type="match status" value="1"/>
</dbReference>
<evidence type="ECO:0000259" key="4">
    <source>
        <dbReference type="Pfam" id="PF06094"/>
    </source>
</evidence>
<dbReference type="EMBL" id="CP043420">
    <property type="protein sequence ID" value="QEL11626.1"/>
    <property type="molecule type" value="Genomic_DNA"/>
</dbReference>
<dbReference type="RefSeq" id="WP_139148706.1">
    <property type="nucleotide sequence ID" value="NZ_CP043420.1"/>
</dbReference>
<sequence>MSEVHYYFAYGSNMNLARMNARVGETRAALAARLSGWRLTFDKAARIEGVAHANVTPDSQAVVEGVLHELTHPEQIELMDPYEGHPDQYRRRIESLETEHGMLRGWVYVALPEKVESGRLPAQEYMAHLLAGKPWLSPGYYEALRQQPCVEGLEADALQEIGIRQRSSH</sequence>
<keyword evidence="5" id="KW-0808">Transferase</keyword>
<dbReference type="GO" id="GO:0003839">
    <property type="term" value="F:gamma-glutamylcyclotransferase activity"/>
    <property type="evidence" value="ECO:0007669"/>
    <property type="project" value="InterPro"/>
</dbReference>
<dbReference type="PANTHER" id="PTHR12935:SF0">
    <property type="entry name" value="GAMMA-GLUTAMYLCYCLOTRANSFERASE"/>
    <property type="match status" value="1"/>
</dbReference>
<evidence type="ECO:0000256" key="2">
    <source>
        <dbReference type="PIRSR" id="PIRSR617939-1"/>
    </source>
</evidence>
<evidence type="ECO:0000313" key="5">
    <source>
        <dbReference type="EMBL" id="QEL11626.1"/>
    </source>
</evidence>
<accession>A0A5C1A0G2</accession>
<feature type="domain" description="Gamma-glutamylcyclotransferase AIG2-like" evidence="4">
    <location>
        <begin position="7"/>
        <end position="122"/>
    </location>
</feature>
<dbReference type="PANTHER" id="PTHR12935">
    <property type="entry name" value="GAMMA-GLUTAMYLCYCLOTRANSFERASE"/>
    <property type="match status" value="1"/>
</dbReference>
<dbReference type="KEGG" id="kuy:FY550_11110"/>
<evidence type="ECO:0000256" key="3">
    <source>
        <dbReference type="PIRSR" id="PIRSR617939-2"/>
    </source>
</evidence>
<keyword evidence="1" id="KW-0456">Lyase</keyword>
<feature type="binding site" evidence="3">
    <location>
        <begin position="7"/>
        <end position="12"/>
    </location>
    <ligand>
        <name>substrate</name>
    </ligand>
</feature>
<evidence type="ECO:0000313" key="6">
    <source>
        <dbReference type="Proteomes" id="UP000322553"/>
    </source>
</evidence>
<feature type="active site" description="Proton acceptor" evidence="2">
    <location>
        <position position="83"/>
    </location>
</feature>
<dbReference type="Pfam" id="PF06094">
    <property type="entry name" value="GGACT"/>
    <property type="match status" value="1"/>
</dbReference>
<dbReference type="InterPro" id="IPR013024">
    <property type="entry name" value="GGCT-like"/>
</dbReference>
<organism evidence="5 6">
    <name type="scientific">Kushneria phosphatilytica</name>
    <dbReference type="NCBI Taxonomy" id="657387"/>
    <lineage>
        <taxon>Bacteria</taxon>
        <taxon>Pseudomonadati</taxon>
        <taxon>Pseudomonadota</taxon>
        <taxon>Gammaproteobacteria</taxon>
        <taxon>Oceanospirillales</taxon>
        <taxon>Halomonadaceae</taxon>
        <taxon>Kushneria</taxon>
    </lineage>
</organism>
<dbReference type="Proteomes" id="UP000322553">
    <property type="component" value="Chromosome"/>
</dbReference>
<reference evidence="5 6" key="1">
    <citation type="submission" date="2019-08" db="EMBL/GenBank/DDBJ databases">
        <title>Complete genome sequence of Kushneria sp. YCWA18, a halophilic phosphate-solubilizing bacterium isolated from Daqiao saltern in China.</title>
        <authorList>
            <person name="Du G.-X."/>
            <person name="Qu L.-Y."/>
        </authorList>
    </citation>
    <scope>NUCLEOTIDE SEQUENCE [LARGE SCALE GENOMIC DNA]</scope>
    <source>
        <strain evidence="5 6">YCWA18</strain>
    </source>
</reference>
<protein>
    <submittedName>
        <fullName evidence="5">Gamma-glutamylcyclotransferase</fullName>
    </submittedName>
</protein>
<gene>
    <name evidence="5" type="ORF">FY550_11110</name>
</gene>
<dbReference type="InterPro" id="IPR009288">
    <property type="entry name" value="AIG2-like_dom"/>
</dbReference>
<dbReference type="Gene3D" id="3.10.490.10">
    <property type="entry name" value="Gamma-glutamyl cyclotransferase-like"/>
    <property type="match status" value="1"/>
</dbReference>
<keyword evidence="6" id="KW-1185">Reference proteome</keyword>
<dbReference type="AlphaFoldDB" id="A0A5C1A0G2"/>
<dbReference type="CDD" id="cd06661">
    <property type="entry name" value="GGCT_like"/>
    <property type="match status" value="1"/>
</dbReference>